<reference evidence="2 3" key="1">
    <citation type="submission" date="2024-03" db="EMBL/GenBank/DDBJ databases">
        <title>Actinomycetospora sp. OC33-EN07, a novel actinomycete isolated from wild orchid (Aerides multiflora).</title>
        <authorList>
            <person name="Suriyachadkun C."/>
        </authorList>
    </citation>
    <scope>NUCLEOTIDE SEQUENCE [LARGE SCALE GENOMIC DNA]</scope>
    <source>
        <strain evidence="2 3">OC33-EN07</strain>
    </source>
</reference>
<evidence type="ECO:0000313" key="3">
    <source>
        <dbReference type="Proteomes" id="UP001369736"/>
    </source>
</evidence>
<dbReference type="EMBL" id="JBBEGM010000004">
    <property type="protein sequence ID" value="MEJ2862154.1"/>
    <property type="molecule type" value="Genomic_DNA"/>
</dbReference>
<dbReference type="RefSeq" id="WP_337703528.1">
    <property type="nucleotide sequence ID" value="NZ_JBBEGM010000004.1"/>
</dbReference>
<evidence type="ECO:0000256" key="1">
    <source>
        <dbReference type="SAM" id="MobiDB-lite"/>
    </source>
</evidence>
<gene>
    <name evidence="2" type="ORF">WCD58_13360</name>
</gene>
<evidence type="ECO:0000313" key="2">
    <source>
        <dbReference type="EMBL" id="MEJ2862154.1"/>
    </source>
</evidence>
<name>A0ABU8M5K9_9PSEU</name>
<keyword evidence="3" id="KW-1185">Reference proteome</keyword>
<comment type="caution">
    <text evidence="2">The sequence shown here is derived from an EMBL/GenBank/DDBJ whole genome shotgun (WGS) entry which is preliminary data.</text>
</comment>
<sequence>MEVTHADVASIPAGNVRVHRRAFVALWQAASALDLEQGDRGVTDWYAGAVAMTCRWMAAAPTRTQRGGGLTRSPATRRRTVAYEELIEEEFLAAQDLEQRRPDLAARPGWCDGVRATLRWAWRAEGPPPLGLPATAHGDTIDHTSA</sequence>
<protein>
    <recommendedName>
        <fullName evidence="4">SAV-6107-like HEPN domain-containing protein</fullName>
    </recommendedName>
</protein>
<evidence type="ECO:0008006" key="4">
    <source>
        <dbReference type="Google" id="ProtNLM"/>
    </source>
</evidence>
<dbReference type="Proteomes" id="UP001369736">
    <property type="component" value="Unassembled WGS sequence"/>
</dbReference>
<organism evidence="2 3">
    <name type="scientific">Actinomycetospora flava</name>
    <dbReference type="NCBI Taxonomy" id="3129232"/>
    <lineage>
        <taxon>Bacteria</taxon>
        <taxon>Bacillati</taxon>
        <taxon>Actinomycetota</taxon>
        <taxon>Actinomycetes</taxon>
        <taxon>Pseudonocardiales</taxon>
        <taxon>Pseudonocardiaceae</taxon>
        <taxon>Actinomycetospora</taxon>
    </lineage>
</organism>
<accession>A0ABU8M5K9</accession>
<proteinExistence type="predicted"/>
<feature type="region of interest" description="Disordered" evidence="1">
    <location>
        <begin position="127"/>
        <end position="146"/>
    </location>
</feature>